<keyword evidence="1" id="KW-0805">Transcription regulation</keyword>
<dbReference type="InterPro" id="IPR011711">
    <property type="entry name" value="GntR_C"/>
</dbReference>
<sequence length="223" mass="25389">MFKGAVSTISSSQVEYPNNSISEHVYAGLKKDILALILQPGTRLIVTEIAGKYQISQAPVREALERLKQEGLITGIPNKGSVVSTITAKEIKDIFVLRKIIEGFAIRQSMPLLTEEDYDYLHCLIDEMETANKRNEMLRTLELDMAFHAFFYERCDNQAVLELWNHMQTKVMRFMASFDDIHANNVLAERHLHLVDTLRSGDADAAEAAFIEHMQAYRNIDLD</sequence>
<dbReference type="GO" id="GO:0003677">
    <property type="term" value="F:DNA binding"/>
    <property type="evidence" value="ECO:0007669"/>
    <property type="project" value="UniProtKB-KW"/>
</dbReference>
<dbReference type="KEGG" id="prz:GZH47_10295"/>
<dbReference type="Proteomes" id="UP000479114">
    <property type="component" value="Chromosome"/>
</dbReference>
<evidence type="ECO:0000256" key="2">
    <source>
        <dbReference type="ARBA" id="ARBA00023125"/>
    </source>
</evidence>
<organism evidence="5 6">
    <name type="scientific">Paenibacillus rhizovicinus</name>
    <dbReference type="NCBI Taxonomy" id="2704463"/>
    <lineage>
        <taxon>Bacteria</taxon>
        <taxon>Bacillati</taxon>
        <taxon>Bacillota</taxon>
        <taxon>Bacilli</taxon>
        <taxon>Bacillales</taxon>
        <taxon>Paenibacillaceae</taxon>
        <taxon>Paenibacillus</taxon>
    </lineage>
</organism>
<name>A0A6C0NY93_9BACL</name>
<evidence type="ECO:0000256" key="1">
    <source>
        <dbReference type="ARBA" id="ARBA00023015"/>
    </source>
</evidence>
<dbReference type="SMART" id="SM00895">
    <property type="entry name" value="FCD"/>
    <property type="match status" value="1"/>
</dbReference>
<evidence type="ECO:0000259" key="4">
    <source>
        <dbReference type="PROSITE" id="PS50949"/>
    </source>
</evidence>
<dbReference type="Pfam" id="PF07729">
    <property type="entry name" value="FCD"/>
    <property type="match status" value="1"/>
</dbReference>
<dbReference type="CDD" id="cd07377">
    <property type="entry name" value="WHTH_GntR"/>
    <property type="match status" value="1"/>
</dbReference>
<keyword evidence="6" id="KW-1185">Reference proteome</keyword>
<dbReference type="SUPFAM" id="SSF46785">
    <property type="entry name" value="Winged helix' DNA-binding domain"/>
    <property type="match status" value="1"/>
</dbReference>
<dbReference type="InterPro" id="IPR036388">
    <property type="entry name" value="WH-like_DNA-bd_sf"/>
</dbReference>
<dbReference type="PROSITE" id="PS50949">
    <property type="entry name" value="HTH_GNTR"/>
    <property type="match status" value="1"/>
</dbReference>
<keyword evidence="2" id="KW-0238">DNA-binding</keyword>
<dbReference type="SUPFAM" id="SSF48008">
    <property type="entry name" value="GntR ligand-binding domain-like"/>
    <property type="match status" value="1"/>
</dbReference>
<keyword evidence="3" id="KW-0804">Transcription</keyword>
<protein>
    <submittedName>
        <fullName evidence="5">GntR family transcriptional regulator</fullName>
    </submittedName>
</protein>
<proteinExistence type="predicted"/>
<dbReference type="InterPro" id="IPR000524">
    <property type="entry name" value="Tscrpt_reg_HTH_GntR"/>
</dbReference>
<evidence type="ECO:0000313" key="6">
    <source>
        <dbReference type="Proteomes" id="UP000479114"/>
    </source>
</evidence>
<dbReference type="InterPro" id="IPR008920">
    <property type="entry name" value="TF_FadR/GntR_C"/>
</dbReference>
<dbReference type="InterPro" id="IPR036390">
    <property type="entry name" value="WH_DNA-bd_sf"/>
</dbReference>
<evidence type="ECO:0000313" key="5">
    <source>
        <dbReference type="EMBL" id="QHW31210.1"/>
    </source>
</evidence>
<evidence type="ECO:0000256" key="3">
    <source>
        <dbReference type="ARBA" id="ARBA00023163"/>
    </source>
</evidence>
<feature type="domain" description="HTH gntR-type" evidence="4">
    <location>
        <begin position="19"/>
        <end position="86"/>
    </location>
</feature>
<dbReference type="PANTHER" id="PTHR43537:SF5">
    <property type="entry name" value="UXU OPERON TRANSCRIPTIONAL REGULATOR"/>
    <property type="match status" value="1"/>
</dbReference>
<dbReference type="SMART" id="SM00345">
    <property type="entry name" value="HTH_GNTR"/>
    <property type="match status" value="1"/>
</dbReference>
<dbReference type="Gene3D" id="1.20.120.530">
    <property type="entry name" value="GntR ligand-binding domain-like"/>
    <property type="match status" value="1"/>
</dbReference>
<dbReference type="Gene3D" id="1.10.10.10">
    <property type="entry name" value="Winged helix-like DNA-binding domain superfamily/Winged helix DNA-binding domain"/>
    <property type="match status" value="1"/>
</dbReference>
<dbReference type="Pfam" id="PF00392">
    <property type="entry name" value="GntR"/>
    <property type="match status" value="1"/>
</dbReference>
<dbReference type="EMBL" id="CP048286">
    <property type="protein sequence ID" value="QHW31210.1"/>
    <property type="molecule type" value="Genomic_DNA"/>
</dbReference>
<reference evidence="5 6" key="1">
    <citation type="submission" date="2020-02" db="EMBL/GenBank/DDBJ databases">
        <title>Paenibacillus sp. nov., isolated from rhizosphere soil of tomato.</title>
        <authorList>
            <person name="Weon H.-Y."/>
            <person name="Lee S.A."/>
        </authorList>
    </citation>
    <scope>NUCLEOTIDE SEQUENCE [LARGE SCALE GENOMIC DNA]</scope>
    <source>
        <strain evidence="5 6">14171R-81</strain>
    </source>
</reference>
<accession>A0A6C0NY93</accession>
<dbReference type="PANTHER" id="PTHR43537">
    <property type="entry name" value="TRANSCRIPTIONAL REGULATOR, GNTR FAMILY"/>
    <property type="match status" value="1"/>
</dbReference>
<dbReference type="GO" id="GO:0003700">
    <property type="term" value="F:DNA-binding transcription factor activity"/>
    <property type="evidence" value="ECO:0007669"/>
    <property type="project" value="InterPro"/>
</dbReference>
<gene>
    <name evidence="5" type="ORF">GZH47_10295</name>
</gene>
<dbReference type="AlphaFoldDB" id="A0A6C0NY93"/>